<dbReference type="PROSITE" id="PS50018">
    <property type="entry name" value="RAS_GTPASE_ACTIV_2"/>
    <property type="match status" value="1"/>
</dbReference>
<dbReference type="SMART" id="SM00323">
    <property type="entry name" value="RasGAP"/>
    <property type="match status" value="1"/>
</dbReference>
<dbReference type="PANTHER" id="PTHR10194:SF60">
    <property type="entry name" value="RAS GTPASE-ACTIVATING PROTEIN RASKOL"/>
    <property type="match status" value="1"/>
</dbReference>
<dbReference type="STRING" id="46835.A0A504YY19"/>
<feature type="compositionally biased region" description="Polar residues" evidence="2">
    <location>
        <begin position="537"/>
        <end position="548"/>
    </location>
</feature>
<dbReference type="PROSITE" id="PS00509">
    <property type="entry name" value="RAS_GTPASE_ACTIV_1"/>
    <property type="match status" value="1"/>
</dbReference>
<dbReference type="InterPro" id="IPR039360">
    <property type="entry name" value="Ras_GTPase"/>
</dbReference>
<proteinExistence type="predicted"/>
<feature type="compositionally biased region" description="Polar residues" evidence="2">
    <location>
        <begin position="363"/>
        <end position="385"/>
    </location>
</feature>
<dbReference type="Pfam" id="PF00616">
    <property type="entry name" value="RasGAP"/>
    <property type="match status" value="1"/>
</dbReference>
<dbReference type="GO" id="GO:0005096">
    <property type="term" value="F:GTPase activator activity"/>
    <property type="evidence" value="ECO:0007669"/>
    <property type="project" value="UniProtKB-KW"/>
</dbReference>
<dbReference type="Proteomes" id="UP000316759">
    <property type="component" value="Unassembled WGS sequence"/>
</dbReference>
<keyword evidence="1" id="KW-0343">GTPase activation</keyword>
<feature type="domain" description="Ras-GAP" evidence="3">
    <location>
        <begin position="453"/>
        <end position="705"/>
    </location>
</feature>
<evidence type="ECO:0000313" key="4">
    <source>
        <dbReference type="EMBL" id="TPP66772.1"/>
    </source>
</evidence>
<dbReference type="OrthoDB" id="1562946at2759"/>
<dbReference type="InterPro" id="IPR008936">
    <property type="entry name" value="Rho_GTPase_activation_prot"/>
</dbReference>
<dbReference type="EMBL" id="SUNJ01001428">
    <property type="protein sequence ID" value="TPP66772.1"/>
    <property type="molecule type" value="Genomic_DNA"/>
</dbReference>
<evidence type="ECO:0000313" key="5">
    <source>
        <dbReference type="Proteomes" id="UP000316759"/>
    </source>
</evidence>
<gene>
    <name evidence="4" type="ORF">FGIG_04872</name>
</gene>
<evidence type="ECO:0000259" key="3">
    <source>
        <dbReference type="PROSITE" id="PS50018"/>
    </source>
</evidence>
<feature type="region of interest" description="Disordered" evidence="2">
    <location>
        <begin position="964"/>
        <end position="996"/>
    </location>
</feature>
<evidence type="ECO:0000256" key="2">
    <source>
        <dbReference type="SAM" id="MobiDB-lite"/>
    </source>
</evidence>
<comment type="caution">
    <text evidence="4">The sequence shown here is derived from an EMBL/GenBank/DDBJ whole genome shotgun (WGS) entry which is preliminary data.</text>
</comment>
<feature type="compositionally biased region" description="Basic and acidic residues" evidence="2">
    <location>
        <begin position="972"/>
        <end position="989"/>
    </location>
</feature>
<feature type="region of interest" description="Disordered" evidence="2">
    <location>
        <begin position="174"/>
        <end position="216"/>
    </location>
</feature>
<name>A0A504YY19_FASGI</name>
<dbReference type="InterPro" id="IPR001936">
    <property type="entry name" value="RasGAP_dom"/>
</dbReference>
<dbReference type="InterPro" id="IPR023152">
    <property type="entry name" value="RasGAP_CS"/>
</dbReference>
<accession>A0A504YY19</accession>
<dbReference type="PANTHER" id="PTHR10194">
    <property type="entry name" value="RAS GTPASE-ACTIVATING PROTEINS"/>
    <property type="match status" value="1"/>
</dbReference>
<feature type="region of interest" description="Disordered" evidence="2">
    <location>
        <begin position="342"/>
        <end position="385"/>
    </location>
</feature>
<feature type="compositionally biased region" description="Polar residues" evidence="2">
    <location>
        <begin position="181"/>
        <end position="216"/>
    </location>
</feature>
<reference evidence="4 5" key="1">
    <citation type="submission" date="2019-04" db="EMBL/GenBank/DDBJ databases">
        <title>Annotation for the trematode Fasciola gigantica.</title>
        <authorList>
            <person name="Choi Y.-J."/>
        </authorList>
    </citation>
    <scope>NUCLEOTIDE SEQUENCE [LARGE SCALE GENOMIC DNA]</scope>
    <source>
        <strain evidence="4">Uganda_cow_1</strain>
    </source>
</reference>
<sequence length="996" mass="108973">MRTCFGCANPDRSVGDRRASDSMLLAVLTCTQCSSDTYYECDSSDSNEDGQIAMNDEDSPSASLAAPVKPIFDYRFSTPFISPLFALRRLVHPGLDTVRRRENCLHIWIQEAKGLTDKHRYHCEIQLDGVTYARTTSKRLTDMLFWGEEFDLSGLPEFENLCVQLWQDSNRPMPIVFGSPRPQTNSPPVSRSGTSAPSPHTRTSHPNSSTSNANLIQSPITTRKSSTMMMSCARGSGELLGLDECNPNEKKGFPHNDDGDHEDVAGVGHVLRERSDNIITNPRPTGSSKSAPVRRRAARRGKLKQHKHCTDAQLIATVTIPATKVNETTEVESWYPATLCDSCSRPKRSPESIPGSNMHGKSKGNQKNVVSGTQNNANGSTPTSSIQLRIKTRHRSVLVLPLISYSCLQHYLAQFQSPSVRENSRSVTRADNEDSFDASVFLSNLDPWLGVKAKAELAGSIVAFQQAIGQAPQFLIALILHEVHKQADPNMVLRGNSIATKATEIYLRLIGENYLSHVLSDFVRTVLTGDGAVSVVSGRTTEPQTGKTPKQARIGGSSNTMGVGSGTGGVVLNGTASFPDCEVDAAKLQSSSQLSQNQEHLKHLVEVVWERIVSSEAYFPEKLRTVFSAVRDYLDSVYPPSLAKPSDLQQATLSEHVISACVFLRYLCPAILSPSLFGLTTEFPSEPRVLRAFTLVAKTIQSLANFSLFAGSKEVYMTFMNPFVSSQLPAMRRFLYAISSPSLHVHRSITEPESFVQSGQHLDSAVSLTQSICLPQAGSGLNRALLTSHSHHGAFLEDSSATDRDLLSDSSLLTRSIARIPSGIHSNRLVSQTDSDKQAGFVTHSDAEELSRIPLPLPHLPCPVAGSQTGSHMDLALCLALCHLQLSEAMQKIPTANATPQVRKIKPVLEEIDFFLKSGVEPSSSWWPQDFTSSSQQKADSSQTPIQSNFYTSAANFIPSTTVSTPFRMKQSHSDTLTRTDLAVSDHRPGKVRPKQ</sequence>
<organism evidence="4 5">
    <name type="scientific">Fasciola gigantica</name>
    <name type="common">Giant liver fluke</name>
    <dbReference type="NCBI Taxonomy" id="46835"/>
    <lineage>
        <taxon>Eukaryota</taxon>
        <taxon>Metazoa</taxon>
        <taxon>Spiralia</taxon>
        <taxon>Lophotrochozoa</taxon>
        <taxon>Platyhelminthes</taxon>
        <taxon>Trematoda</taxon>
        <taxon>Digenea</taxon>
        <taxon>Plagiorchiida</taxon>
        <taxon>Echinostomata</taxon>
        <taxon>Echinostomatoidea</taxon>
        <taxon>Fasciolidae</taxon>
        <taxon>Fasciola</taxon>
    </lineage>
</organism>
<feature type="region of interest" description="Disordered" evidence="2">
    <location>
        <begin position="537"/>
        <end position="559"/>
    </location>
</feature>
<keyword evidence="5" id="KW-1185">Reference proteome</keyword>
<dbReference type="Gene3D" id="1.10.506.10">
    <property type="entry name" value="GTPase Activation - p120gap, domain 1"/>
    <property type="match status" value="1"/>
</dbReference>
<dbReference type="SUPFAM" id="SSF48350">
    <property type="entry name" value="GTPase activation domain, GAP"/>
    <property type="match status" value="2"/>
</dbReference>
<protein>
    <submittedName>
        <fullName evidence="4">Disabled 2-interacting protein</fullName>
    </submittedName>
</protein>
<dbReference type="AlphaFoldDB" id="A0A504YY19"/>
<evidence type="ECO:0000256" key="1">
    <source>
        <dbReference type="ARBA" id="ARBA00022468"/>
    </source>
</evidence>